<dbReference type="KEGG" id="pib:BBD41_27005"/>
<accession>A0A1B2E7J7</accession>
<dbReference type="RefSeq" id="WP_099479791.1">
    <property type="nucleotide sequence ID" value="NZ_CP016809.1"/>
</dbReference>
<proteinExistence type="predicted"/>
<organism evidence="1">
    <name type="scientific">Paenibacillus ihbetae</name>
    <dbReference type="NCBI Taxonomy" id="1870820"/>
    <lineage>
        <taxon>Bacteria</taxon>
        <taxon>Bacillati</taxon>
        <taxon>Bacillota</taxon>
        <taxon>Bacilli</taxon>
        <taxon>Bacillales</taxon>
        <taxon>Paenibacillaceae</taxon>
        <taxon>Paenibacillus</taxon>
    </lineage>
</organism>
<evidence type="ECO:0000313" key="1">
    <source>
        <dbReference type="EMBL" id="ANY75929.1"/>
    </source>
</evidence>
<name>A0A1B2E7J7_9BACL</name>
<reference evidence="1" key="1">
    <citation type="submission" date="2016-08" db="EMBL/GenBank/DDBJ databases">
        <title>Complete Genome Seqeunce of Paenibacillus sp. nov. IHBB 9852 from high altitute lake of Indian trans-Himalayas.</title>
        <authorList>
            <person name="Kiran S."/>
            <person name="Swarnkar M.K."/>
            <person name="Rana A."/>
            <person name="Tewari R."/>
            <person name="Gulati A."/>
        </authorList>
    </citation>
    <scope>NUCLEOTIDE SEQUENCE [LARGE SCALE GENOMIC DNA]</scope>
    <source>
        <strain evidence="1">IHBB 9852</strain>
    </source>
</reference>
<dbReference type="GeneID" id="48311956"/>
<dbReference type="EMBL" id="CP016809">
    <property type="protein sequence ID" value="ANY75929.1"/>
    <property type="molecule type" value="Genomic_DNA"/>
</dbReference>
<dbReference type="AlphaFoldDB" id="A0A1B2E7J7"/>
<gene>
    <name evidence="1" type="ORF">BBD41_27005</name>
</gene>
<sequence length="68" mass="7984">MRDSAIFILRSDRYNEVECRWLVGAWNPIRMIGESTVTIKRMDYARYTGANFDDLSFGMVMELKLCNL</sequence>
<protein>
    <submittedName>
        <fullName evidence="1">Uncharacterized protein</fullName>
    </submittedName>
</protein>